<dbReference type="AlphaFoldDB" id="A0A1I8AB27"/>
<evidence type="ECO:0000256" key="1">
    <source>
        <dbReference type="SAM" id="MobiDB-lite"/>
    </source>
</evidence>
<dbReference type="WBParaSite" id="L893_g3759.t1">
    <property type="protein sequence ID" value="L893_g3759.t1"/>
    <property type="gene ID" value="L893_g3759"/>
</dbReference>
<evidence type="ECO:0000313" key="2">
    <source>
        <dbReference type="Proteomes" id="UP000095287"/>
    </source>
</evidence>
<reference evidence="3" key="1">
    <citation type="submission" date="2016-11" db="UniProtKB">
        <authorList>
            <consortium name="WormBaseParasite"/>
        </authorList>
    </citation>
    <scope>IDENTIFICATION</scope>
</reference>
<proteinExistence type="predicted"/>
<sequence length="112" mass="13094">MDTTPATDTELPTDMDTVPSGEDNVDVHVRCDVDLYLEDFPWTVYNQENLKLCWFSATHASIEALKNHLFRLCSNIILYLHIQDNQTLLVTWRDCVTLTKTNFITYVQQRRI</sequence>
<feature type="region of interest" description="Disordered" evidence="1">
    <location>
        <begin position="1"/>
        <end position="21"/>
    </location>
</feature>
<accession>A0A1I8AB27</accession>
<dbReference type="Proteomes" id="UP000095287">
    <property type="component" value="Unplaced"/>
</dbReference>
<protein>
    <submittedName>
        <fullName evidence="3">Sen15 domain-containing protein</fullName>
    </submittedName>
</protein>
<keyword evidence="2" id="KW-1185">Reference proteome</keyword>
<evidence type="ECO:0000313" key="3">
    <source>
        <dbReference type="WBParaSite" id="L893_g3759.t1"/>
    </source>
</evidence>
<name>A0A1I8AB27_9BILA</name>
<organism evidence="2 3">
    <name type="scientific">Steinernema glaseri</name>
    <dbReference type="NCBI Taxonomy" id="37863"/>
    <lineage>
        <taxon>Eukaryota</taxon>
        <taxon>Metazoa</taxon>
        <taxon>Ecdysozoa</taxon>
        <taxon>Nematoda</taxon>
        <taxon>Chromadorea</taxon>
        <taxon>Rhabditida</taxon>
        <taxon>Tylenchina</taxon>
        <taxon>Panagrolaimomorpha</taxon>
        <taxon>Strongyloidoidea</taxon>
        <taxon>Steinernematidae</taxon>
        <taxon>Steinernema</taxon>
    </lineage>
</organism>